<dbReference type="PANTHER" id="PTHR31958:SF2">
    <property type="entry name" value="COILED-COIL DOMAIN-CONTAINING PROTEIN 127"/>
    <property type="match status" value="1"/>
</dbReference>
<protein>
    <recommendedName>
        <fullName evidence="3">Coiled-coil domain-containing protein 127</fullName>
    </recommendedName>
</protein>
<evidence type="ECO:0008006" key="3">
    <source>
        <dbReference type="Google" id="ProtNLM"/>
    </source>
</evidence>
<comment type="caution">
    <text evidence="1">The sequence shown here is derived from an EMBL/GenBank/DDBJ whole genome shotgun (WGS) entry which is preliminary data.</text>
</comment>
<dbReference type="AlphaFoldDB" id="A0AAD6A8J2"/>
<accession>A0AAD6A8J2</accession>
<dbReference type="EMBL" id="JAPTMU010000211">
    <property type="protein sequence ID" value="KAJ4920256.1"/>
    <property type="molecule type" value="Genomic_DNA"/>
</dbReference>
<keyword evidence="2" id="KW-1185">Reference proteome</keyword>
<evidence type="ECO:0000313" key="1">
    <source>
        <dbReference type="EMBL" id="KAJ4920256.1"/>
    </source>
</evidence>
<dbReference type="InterPro" id="IPR034607">
    <property type="entry name" value="CCDC127"/>
</dbReference>
<dbReference type="Proteomes" id="UP001219934">
    <property type="component" value="Unassembled WGS sequence"/>
</dbReference>
<dbReference type="PANTHER" id="PTHR31958">
    <property type="entry name" value="COILED-COIL DOMAIN-CONTAINING PROTEIN 127"/>
    <property type="match status" value="1"/>
</dbReference>
<organism evidence="1 2">
    <name type="scientific">Pogonophryne albipinna</name>
    <dbReference type="NCBI Taxonomy" id="1090488"/>
    <lineage>
        <taxon>Eukaryota</taxon>
        <taxon>Metazoa</taxon>
        <taxon>Chordata</taxon>
        <taxon>Craniata</taxon>
        <taxon>Vertebrata</taxon>
        <taxon>Euteleostomi</taxon>
        <taxon>Actinopterygii</taxon>
        <taxon>Neopterygii</taxon>
        <taxon>Teleostei</taxon>
        <taxon>Neoteleostei</taxon>
        <taxon>Acanthomorphata</taxon>
        <taxon>Eupercaria</taxon>
        <taxon>Perciformes</taxon>
        <taxon>Notothenioidei</taxon>
        <taxon>Pogonophryne</taxon>
    </lineage>
</organism>
<sequence>MNNQNDPWDNEPDPRGWGAWVGDGHQWNYPLLVGLAAFGWIWKRECERETQEVTAQYKIKTSEIEKQLHEEREDCQFQRANATLKELEYRLLERQNAFCSPIQPQYQRQDLEKNMLIKFVKDPDLAGLNLESGLNDIFKRDTHCADLLNSDKSQNGSIMWKYLKGWQDTVQKRKRAEGAILGGKIQSHTK</sequence>
<proteinExistence type="predicted"/>
<evidence type="ECO:0000313" key="2">
    <source>
        <dbReference type="Proteomes" id="UP001219934"/>
    </source>
</evidence>
<gene>
    <name evidence="1" type="ORF">JOQ06_021891</name>
</gene>
<reference evidence="1" key="1">
    <citation type="submission" date="2022-11" db="EMBL/GenBank/DDBJ databases">
        <title>Chromosome-level genome of Pogonophryne albipinna.</title>
        <authorList>
            <person name="Jo E."/>
        </authorList>
    </citation>
    <scope>NUCLEOTIDE SEQUENCE</scope>
    <source>
        <strain evidence="1">SGF0006</strain>
        <tissue evidence="1">Muscle</tissue>
    </source>
</reference>
<name>A0AAD6A8J2_9TELE</name>